<dbReference type="SUPFAM" id="SSF47413">
    <property type="entry name" value="lambda repressor-like DNA-binding domains"/>
    <property type="match status" value="1"/>
</dbReference>
<dbReference type="OrthoDB" id="4762426at2"/>
<dbReference type="InterPro" id="IPR010982">
    <property type="entry name" value="Lambda_DNA-bd_dom_sf"/>
</dbReference>
<dbReference type="AlphaFoldDB" id="A0A386HT84"/>
<dbReference type="KEGG" id="ark:D6B99_16220"/>
<accession>A0A386HT84</accession>
<evidence type="ECO:0000313" key="4">
    <source>
        <dbReference type="Proteomes" id="UP000266118"/>
    </source>
</evidence>
<dbReference type="CDD" id="cd00093">
    <property type="entry name" value="HTH_XRE"/>
    <property type="match status" value="1"/>
</dbReference>
<dbReference type="Proteomes" id="UP000266118">
    <property type="component" value="Chromosome"/>
</dbReference>
<sequence length="94" mass="10553">MLGQKLKSLREAKGLLQRQVAAALEVDTAYISKMESSDKPVSKSYLPKLSKLYGVSVSELQTLWLANKVYEIVKDNNLGIKAIEMVQKELENKI</sequence>
<evidence type="ECO:0000259" key="2">
    <source>
        <dbReference type="PROSITE" id="PS50943"/>
    </source>
</evidence>
<name>A0A386HT84_9BACT</name>
<dbReference type="InterPro" id="IPR001387">
    <property type="entry name" value="Cro/C1-type_HTH"/>
</dbReference>
<dbReference type="RefSeq" id="WP_119990332.1">
    <property type="nucleotide sequence ID" value="NZ_CP032489.1"/>
</dbReference>
<dbReference type="PANTHER" id="PTHR46558:SF4">
    <property type="entry name" value="DNA-BIDING PHAGE PROTEIN"/>
    <property type="match status" value="1"/>
</dbReference>
<dbReference type="EMBL" id="CP032489">
    <property type="protein sequence ID" value="AYD49023.1"/>
    <property type="molecule type" value="Genomic_DNA"/>
</dbReference>
<keyword evidence="1" id="KW-0238">DNA-binding</keyword>
<reference evidence="3 4" key="1">
    <citation type="submission" date="2018-09" db="EMBL/GenBank/DDBJ databases">
        <title>Arachidicoccus sp. nov., a bacterium isolated from soil.</title>
        <authorList>
            <person name="Weon H.-Y."/>
            <person name="Kwon S.-W."/>
            <person name="Lee S.A."/>
        </authorList>
    </citation>
    <scope>NUCLEOTIDE SEQUENCE [LARGE SCALE GENOMIC DNA]</scope>
    <source>
        <strain evidence="3 4">KIS59-12</strain>
    </source>
</reference>
<gene>
    <name evidence="3" type="ORF">D6B99_16220</name>
</gene>
<dbReference type="GO" id="GO:0003677">
    <property type="term" value="F:DNA binding"/>
    <property type="evidence" value="ECO:0007669"/>
    <property type="project" value="UniProtKB-KW"/>
</dbReference>
<keyword evidence="4" id="KW-1185">Reference proteome</keyword>
<dbReference type="SMART" id="SM00530">
    <property type="entry name" value="HTH_XRE"/>
    <property type="match status" value="1"/>
</dbReference>
<proteinExistence type="predicted"/>
<dbReference type="PROSITE" id="PS50943">
    <property type="entry name" value="HTH_CROC1"/>
    <property type="match status" value="1"/>
</dbReference>
<organism evidence="3 4">
    <name type="scientific">Arachidicoccus soli</name>
    <dbReference type="NCBI Taxonomy" id="2341117"/>
    <lineage>
        <taxon>Bacteria</taxon>
        <taxon>Pseudomonadati</taxon>
        <taxon>Bacteroidota</taxon>
        <taxon>Chitinophagia</taxon>
        <taxon>Chitinophagales</taxon>
        <taxon>Chitinophagaceae</taxon>
        <taxon>Arachidicoccus</taxon>
    </lineage>
</organism>
<dbReference type="PANTHER" id="PTHR46558">
    <property type="entry name" value="TRACRIPTIONAL REGULATORY PROTEIN-RELATED-RELATED"/>
    <property type="match status" value="1"/>
</dbReference>
<dbReference type="Pfam" id="PF13560">
    <property type="entry name" value="HTH_31"/>
    <property type="match status" value="1"/>
</dbReference>
<feature type="domain" description="HTH cro/C1-type" evidence="2">
    <location>
        <begin position="6"/>
        <end position="60"/>
    </location>
</feature>
<evidence type="ECO:0000256" key="1">
    <source>
        <dbReference type="ARBA" id="ARBA00023125"/>
    </source>
</evidence>
<protein>
    <submittedName>
        <fullName evidence="3">XRE family transcriptional regulator</fullName>
    </submittedName>
</protein>
<dbReference type="Gene3D" id="1.10.260.40">
    <property type="entry name" value="lambda repressor-like DNA-binding domains"/>
    <property type="match status" value="1"/>
</dbReference>
<evidence type="ECO:0000313" key="3">
    <source>
        <dbReference type="EMBL" id="AYD49023.1"/>
    </source>
</evidence>